<reference evidence="2" key="3">
    <citation type="submission" date="2025-09" db="UniProtKB">
        <authorList>
            <consortium name="Ensembl"/>
        </authorList>
    </citation>
    <scope>IDENTIFICATION</scope>
</reference>
<name>A0A3P8S4L6_AMPPE</name>
<dbReference type="InterPro" id="IPR011029">
    <property type="entry name" value="DEATH-like_dom_sf"/>
</dbReference>
<dbReference type="Ensembl" id="ENSAPET00000007386.1">
    <property type="protein sequence ID" value="ENSAPEP00000007191.1"/>
    <property type="gene ID" value="ENSAPEG00000005152.1"/>
</dbReference>
<dbReference type="Gene3D" id="1.10.533.10">
    <property type="entry name" value="Death Domain, Fas"/>
    <property type="match status" value="1"/>
</dbReference>
<sequence>MDKITEHKVELIDCLRADLFILQHVHAKCMVTDRQYQNLKHASPPDETVIKLIDQVIKKGEETCVQFLQVLKDPEQSWRSFIKAPMRNLRLMLCCFFYAEKVLWNSACMLNGLKFKNMYLLLQKKQPVMTENTDLLTFAM</sequence>
<dbReference type="GO" id="GO:0042981">
    <property type="term" value="P:regulation of apoptotic process"/>
    <property type="evidence" value="ECO:0007669"/>
    <property type="project" value="InterPro"/>
</dbReference>
<feature type="domain" description="CARD" evidence="1">
    <location>
        <begin position="1"/>
        <end position="73"/>
    </location>
</feature>
<reference evidence="2 3" key="1">
    <citation type="submission" date="2018-03" db="EMBL/GenBank/DDBJ databases">
        <title>Finding Nemo's genes: A chromosome-scale reference assembly of the genome of the orange clownfish Amphiprion percula.</title>
        <authorList>
            <person name="Lehmann R."/>
        </authorList>
    </citation>
    <scope>NUCLEOTIDE SEQUENCE</scope>
</reference>
<organism evidence="2 3">
    <name type="scientific">Amphiprion percula</name>
    <name type="common">Orange clownfish</name>
    <name type="synonym">Lutjanus percula</name>
    <dbReference type="NCBI Taxonomy" id="161767"/>
    <lineage>
        <taxon>Eukaryota</taxon>
        <taxon>Metazoa</taxon>
        <taxon>Chordata</taxon>
        <taxon>Craniata</taxon>
        <taxon>Vertebrata</taxon>
        <taxon>Euteleostomi</taxon>
        <taxon>Actinopterygii</taxon>
        <taxon>Neopterygii</taxon>
        <taxon>Teleostei</taxon>
        <taxon>Neoteleostei</taxon>
        <taxon>Acanthomorphata</taxon>
        <taxon>Ovalentaria</taxon>
        <taxon>Pomacentridae</taxon>
        <taxon>Amphiprion</taxon>
    </lineage>
</organism>
<dbReference type="GeneTree" id="ENSGT00940000177805"/>
<evidence type="ECO:0000313" key="3">
    <source>
        <dbReference type="Proteomes" id="UP000265080"/>
    </source>
</evidence>
<dbReference type="STRING" id="161767.ENSAPEP00000007191"/>
<dbReference type="AlphaFoldDB" id="A0A3P8S4L6"/>
<dbReference type="CDD" id="cd01671">
    <property type="entry name" value="CARD"/>
    <property type="match status" value="1"/>
</dbReference>
<dbReference type="SUPFAM" id="SSF47986">
    <property type="entry name" value="DEATH domain"/>
    <property type="match status" value="1"/>
</dbReference>
<accession>A0A3P8S4L6</accession>
<protein>
    <recommendedName>
        <fullName evidence="1">CARD domain-containing protein</fullName>
    </recommendedName>
</protein>
<keyword evidence="3" id="KW-1185">Reference proteome</keyword>
<dbReference type="InterPro" id="IPR001315">
    <property type="entry name" value="CARD"/>
</dbReference>
<proteinExistence type="predicted"/>
<dbReference type="Proteomes" id="UP000265080">
    <property type="component" value="Chromosome 12"/>
</dbReference>
<evidence type="ECO:0000313" key="2">
    <source>
        <dbReference type="Ensembl" id="ENSAPEP00000007191.1"/>
    </source>
</evidence>
<evidence type="ECO:0000259" key="1">
    <source>
        <dbReference type="PROSITE" id="PS50209"/>
    </source>
</evidence>
<reference evidence="2" key="2">
    <citation type="submission" date="2025-08" db="UniProtKB">
        <authorList>
            <consortium name="Ensembl"/>
        </authorList>
    </citation>
    <scope>IDENTIFICATION</scope>
</reference>
<dbReference type="PROSITE" id="PS50209">
    <property type="entry name" value="CARD"/>
    <property type="match status" value="1"/>
</dbReference>
<dbReference type="OMA" id="PVMTENT"/>